<dbReference type="AlphaFoldDB" id="A0A9W7WBT9"/>
<comment type="caution">
    <text evidence="2">The sequence shown here is derived from an EMBL/GenBank/DDBJ whole genome shotgun (WGS) entry which is preliminary data.</text>
</comment>
<name>A0A9W7WBT9_TRIRA</name>
<evidence type="ECO:0000313" key="2">
    <source>
        <dbReference type="EMBL" id="KAI7792273.1"/>
    </source>
</evidence>
<dbReference type="EMBL" id="JAFHDT010000023">
    <property type="protein sequence ID" value="KAI7792273.1"/>
    <property type="molecule type" value="Genomic_DNA"/>
</dbReference>
<accession>A0A9W7WBT9</accession>
<feature type="compositionally biased region" description="Basic and acidic residues" evidence="1">
    <location>
        <begin position="56"/>
        <end position="82"/>
    </location>
</feature>
<feature type="region of interest" description="Disordered" evidence="1">
    <location>
        <begin position="35"/>
        <end position="89"/>
    </location>
</feature>
<sequence>MTEFPASAVRTCHFPHSWDLGWMAVLLKQCAHIGKKRRRGKKEREKNSAEQFWSLKEAKSPRNEHLRASEREEKFRQLEGSHLRTSIPS</sequence>
<reference evidence="2" key="1">
    <citation type="submission" date="2021-02" db="EMBL/GenBank/DDBJ databases">
        <title>Comparative genomics reveals that relaxation of natural selection precedes convergent phenotypic evolution of cavefish.</title>
        <authorList>
            <person name="Peng Z."/>
        </authorList>
    </citation>
    <scope>NUCLEOTIDE SEQUENCE</scope>
    <source>
        <tissue evidence="2">Muscle</tissue>
    </source>
</reference>
<protein>
    <submittedName>
        <fullName evidence="2">Uncharacterized protein</fullName>
    </submittedName>
</protein>
<evidence type="ECO:0000256" key="1">
    <source>
        <dbReference type="SAM" id="MobiDB-lite"/>
    </source>
</evidence>
<keyword evidence="3" id="KW-1185">Reference proteome</keyword>
<gene>
    <name evidence="2" type="ORF">IRJ41_001190</name>
</gene>
<proteinExistence type="predicted"/>
<evidence type="ECO:0000313" key="3">
    <source>
        <dbReference type="Proteomes" id="UP001059041"/>
    </source>
</evidence>
<dbReference type="Proteomes" id="UP001059041">
    <property type="component" value="Linkage Group LG23"/>
</dbReference>
<organism evidence="2 3">
    <name type="scientific">Triplophysa rosa</name>
    <name type="common">Cave loach</name>
    <dbReference type="NCBI Taxonomy" id="992332"/>
    <lineage>
        <taxon>Eukaryota</taxon>
        <taxon>Metazoa</taxon>
        <taxon>Chordata</taxon>
        <taxon>Craniata</taxon>
        <taxon>Vertebrata</taxon>
        <taxon>Euteleostomi</taxon>
        <taxon>Actinopterygii</taxon>
        <taxon>Neopterygii</taxon>
        <taxon>Teleostei</taxon>
        <taxon>Ostariophysi</taxon>
        <taxon>Cypriniformes</taxon>
        <taxon>Nemacheilidae</taxon>
        <taxon>Triplophysa</taxon>
    </lineage>
</organism>